<dbReference type="EMBL" id="JAUEPU010000001">
    <property type="protein sequence ID" value="KAK0506781.1"/>
    <property type="molecule type" value="Genomic_DNA"/>
</dbReference>
<dbReference type="AlphaFoldDB" id="A0AA39QRW8"/>
<sequence length="519" mass="57669">MNDISHLQAELSALDVLFNEVADRCSRVHKELIYHQAALTPVQTLPADLLVRIFSYVPVNTLDPLSSPWIFSCICAAWRSISLSVPGLWSTIWIQGYRRLPSSSMQVALERCVVRSQPHPLNICIHSVPVDYRSQNTIGVPIMDLRVVAVHAPRWCSLEVEMTLAQMEQFFSMVTNPVLGLKMLRVFATDGAIVDESPTFHTSVFSMASIVHADLQGVSISNIPFLLTDLIDLSCDIKDPSELLSIFHHATKLEDLTITPPDADDIVNPKNLAMEHCLNICRFTINVSWLCRNCLPRVPVSIDTTRLSGLEALELVAQDGPIFAYFPLFDLDDMHWIHGLVKRSTCILKRFTVHSPIPYFDILPILIMQGNSLTVLHLFIDVFSASSIFHCLGVETCIPGAFSLTGSVLLPNLVELMLSEITNGEVDVELMGSLDVLYVTVLLCRQCPKVTPLKSLNLCVINKTPEDLQVQINYMATFGLGFLLGLREATEGLEIKFIVGGIDLLHNSGWLRLLGCPNA</sequence>
<dbReference type="Proteomes" id="UP001175228">
    <property type="component" value="Unassembled WGS sequence"/>
</dbReference>
<accession>A0AA39QRW8</accession>
<proteinExistence type="predicted"/>
<evidence type="ECO:0000313" key="1">
    <source>
        <dbReference type="EMBL" id="KAK0506781.1"/>
    </source>
</evidence>
<keyword evidence="2" id="KW-1185">Reference proteome</keyword>
<organism evidence="1 2">
    <name type="scientific">Armillaria luteobubalina</name>
    <dbReference type="NCBI Taxonomy" id="153913"/>
    <lineage>
        <taxon>Eukaryota</taxon>
        <taxon>Fungi</taxon>
        <taxon>Dikarya</taxon>
        <taxon>Basidiomycota</taxon>
        <taxon>Agaricomycotina</taxon>
        <taxon>Agaricomycetes</taxon>
        <taxon>Agaricomycetidae</taxon>
        <taxon>Agaricales</taxon>
        <taxon>Marasmiineae</taxon>
        <taxon>Physalacriaceae</taxon>
        <taxon>Armillaria</taxon>
    </lineage>
</organism>
<reference evidence="1" key="1">
    <citation type="submission" date="2023-06" db="EMBL/GenBank/DDBJ databases">
        <authorList>
            <consortium name="Lawrence Berkeley National Laboratory"/>
            <person name="Ahrendt S."/>
            <person name="Sahu N."/>
            <person name="Indic B."/>
            <person name="Wong-Bajracharya J."/>
            <person name="Merenyi Z."/>
            <person name="Ke H.-M."/>
            <person name="Monk M."/>
            <person name="Kocsube S."/>
            <person name="Drula E."/>
            <person name="Lipzen A."/>
            <person name="Balint B."/>
            <person name="Henrissat B."/>
            <person name="Andreopoulos B."/>
            <person name="Martin F.M."/>
            <person name="Harder C.B."/>
            <person name="Rigling D."/>
            <person name="Ford K.L."/>
            <person name="Foster G.D."/>
            <person name="Pangilinan J."/>
            <person name="Papanicolaou A."/>
            <person name="Barry K."/>
            <person name="LaButti K."/>
            <person name="Viragh M."/>
            <person name="Koriabine M."/>
            <person name="Yan M."/>
            <person name="Riley R."/>
            <person name="Champramary S."/>
            <person name="Plett K.L."/>
            <person name="Tsai I.J."/>
            <person name="Slot J."/>
            <person name="Sipos G."/>
            <person name="Plett J."/>
            <person name="Nagy L.G."/>
            <person name="Grigoriev I.V."/>
        </authorList>
    </citation>
    <scope>NUCLEOTIDE SEQUENCE</scope>
    <source>
        <strain evidence="1">HWK02</strain>
    </source>
</reference>
<dbReference type="InterPro" id="IPR036047">
    <property type="entry name" value="F-box-like_dom_sf"/>
</dbReference>
<comment type="caution">
    <text evidence="1">The sequence shown here is derived from an EMBL/GenBank/DDBJ whole genome shotgun (WGS) entry which is preliminary data.</text>
</comment>
<evidence type="ECO:0000313" key="2">
    <source>
        <dbReference type="Proteomes" id="UP001175228"/>
    </source>
</evidence>
<dbReference type="SUPFAM" id="SSF81383">
    <property type="entry name" value="F-box domain"/>
    <property type="match status" value="1"/>
</dbReference>
<name>A0AA39QRW8_9AGAR</name>
<evidence type="ECO:0008006" key="3">
    <source>
        <dbReference type="Google" id="ProtNLM"/>
    </source>
</evidence>
<gene>
    <name evidence="1" type="ORF">EDD18DRAFT_1343217</name>
</gene>
<protein>
    <recommendedName>
        <fullName evidence="3">F-box domain-containing protein</fullName>
    </recommendedName>
</protein>
<dbReference type="Gene3D" id="1.20.1280.50">
    <property type="match status" value="1"/>
</dbReference>